<dbReference type="SUPFAM" id="SSF51905">
    <property type="entry name" value="FAD/NAD(P)-binding domain"/>
    <property type="match status" value="1"/>
</dbReference>
<evidence type="ECO:0000259" key="2">
    <source>
        <dbReference type="Pfam" id="PF01266"/>
    </source>
</evidence>
<dbReference type="STRING" id="89524.SAMN05444370_101375"/>
<dbReference type="PANTHER" id="PTHR13847">
    <property type="entry name" value="SARCOSINE DEHYDROGENASE-RELATED"/>
    <property type="match status" value="1"/>
</dbReference>
<dbReference type="Pfam" id="PF01266">
    <property type="entry name" value="DAO"/>
    <property type="match status" value="1"/>
</dbReference>
<keyword evidence="4" id="KW-1185">Reference proteome</keyword>
<evidence type="ECO:0000313" key="4">
    <source>
        <dbReference type="Proteomes" id="UP000198703"/>
    </source>
</evidence>
<sequence>MKGPLAPELYDVARPCESWWRETAAPGPALAPLEGDATVDVAVIGGGYAGLSTALRLAELGVSCAVLEAGEIGWGASGRNGGIVGLASDKLSHAARARRVGEAEAARAVAAQVEGAQRLRAFCAAQGVETQGEAEALVAHCPAAFAALADAPAVGGASLEILSREAYAERGYEGPEQHGAALMRPGFGVHPLQLVRAWARAAQAAGVAIHPFSEALRWRREGAAHRVETARGTLRAGRIVLATNGFTPDGLHPAFAARAMPVISMIGVTRPLTAEELSRHRWREDNPLANTRRMLFYWRMLPQRRLLFGMRGDLTGAEAAAPVWRARLAASLARAFPGWADIPLTHFWRGPICATRAYAPAVGRLPDDASVFHAFGWHGSGVNGAQTAGRLLAEAIVSGEEAAIPALWRGLPPRILLPGLRTLWLAGAIAGFRLADAMEARTPLRDRRARASVAAATR</sequence>
<dbReference type="Gene3D" id="3.50.50.60">
    <property type="entry name" value="FAD/NAD(P)-binding domain"/>
    <property type="match status" value="1"/>
</dbReference>
<proteinExistence type="predicted"/>
<dbReference type="GO" id="GO:0016491">
    <property type="term" value="F:oxidoreductase activity"/>
    <property type="evidence" value="ECO:0007669"/>
    <property type="project" value="UniProtKB-KW"/>
</dbReference>
<organism evidence="3 4">
    <name type="scientific">Rubrimonas cliftonensis</name>
    <dbReference type="NCBI Taxonomy" id="89524"/>
    <lineage>
        <taxon>Bacteria</taxon>
        <taxon>Pseudomonadati</taxon>
        <taxon>Pseudomonadota</taxon>
        <taxon>Alphaproteobacteria</taxon>
        <taxon>Rhodobacterales</taxon>
        <taxon>Paracoccaceae</taxon>
        <taxon>Rubrimonas</taxon>
    </lineage>
</organism>
<reference evidence="3 4" key="1">
    <citation type="submission" date="2016-10" db="EMBL/GenBank/DDBJ databases">
        <authorList>
            <person name="de Groot N.N."/>
        </authorList>
    </citation>
    <scope>NUCLEOTIDE SEQUENCE [LARGE SCALE GENOMIC DNA]</scope>
    <source>
        <strain evidence="3 4">DSM 15345</strain>
    </source>
</reference>
<dbReference type="PRINTS" id="PR00411">
    <property type="entry name" value="PNDRDTASEI"/>
</dbReference>
<feature type="domain" description="FAD dependent oxidoreductase" evidence="2">
    <location>
        <begin position="40"/>
        <end position="394"/>
    </location>
</feature>
<dbReference type="Proteomes" id="UP000198703">
    <property type="component" value="Unassembled WGS sequence"/>
</dbReference>
<dbReference type="InterPro" id="IPR006076">
    <property type="entry name" value="FAD-dep_OxRdtase"/>
</dbReference>
<evidence type="ECO:0000313" key="3">
    <source>
        <dbReference type="EMBL" id="SDZ79277.1"/>
    </source>
</evidence>
<name>A0A1H3VWU9_9RHOB</name>
<protein>
    <submittedName>
        <fullName evidence="3">Glycine/D-amino acid oxidase</fullName>
    </submittedName>
</protein>
<dbReference type="RefSeq" id="WP_093247806.1">
    <property type="nucleotide sequence ID" value="NZ_FNQM01000001.1"/>
</dbReference>
<dbReference type="EMBL" id="FNQM01000001">
    <property type="protein sequence ID" value="SDZ79277.1"/>
    <property type="molecule type" value="Genomic_DNA"/>
</dbReference>
<accession>A0A1H3VWU9</accession>
<keyword evidence="1" id="KW-0560">Oxidoreductase</keyword>
<evidence type="ECO:0000256" key="1">
    <source>
        <dbReference type="ARBA" id="ARBA00023002"/>
    </source>
</evidence>
<gene>
    <name evidence="3" type="ORF">SAMN05444370_101375</name>
</gene>
<dbReference type="Gene3D" id="3.30.9.10">
    <property type="entry name" value="D-Amino Acid Oxidase, subunit A, domain 2"/>
    <property type="match status" value="1"/>
</dbReference>
<dbReference type="InterPro" id="IPR036188">
    <property type="entry name" value="FAD/NAD-bd_sf"/>
</dbReference>
<dbReference type="AlphaFoldDB" id="A0A1H3VWU9"/>
<dbReference type="OrthoDB" id="9806601at2"/>
<dbReference type="PANTHER" id="PTHR13847:SF281">
    <property type="entry name" value="FAD DEPENDENT OXIDOREDUCTASE DOMAIN-CONTAINING PROTEIN"/>
    <property type="match status" value="1"/>
</dbReference>
<dbReference type="GO" id="GO:0005737">
    <property type="term" value="C:cytoplasm"/>
    <property type="evidence" value="ECO:0007669"/>
    <property type="project" value="TreeGrafter"/>
</dbReference>